<dbReference type="SUPFAM" id="SSF46955">
    <property type="entry name" value="Putative DNA-binding domain"/>
    <property type="match status" value="1"/>
</dbReference>
<evidence type="ECO:0000313" key="8">
    <source>
        <dbReference type="Proteomes" id="UP000603904"/>
    </source>
</evidence>
<sequence>MLIGELARLTGATTRALRFYEEQGLLTPERTNAGYRMYGPESPRRVRNIRDLLASGFTVEDVRSFLPYLNGEIPQVLGYHPRCDGDYEVGARRIATLNERIATLTRLRDQLVARMPWLAGHENAATACPEGEERSGLAADRPAAARPTS</sequence>
<dbReference type="PANTHER" id="PTHR30204">
    <property type="entry name" value="REDOX-CYCLING DRUG-SENSING TRANSCRIPTIONAL ACTIVATOR SOXR"/>
    <property type="match status" value="1"/>
</dbReference>
<evidence type="ECO:0000256" key="1">
    <source>
        <dbReference type="ARBA" id="ARBA00022491"/>
    </source>
</evidence>
<keyword evidence="2" id="KW-0805">Transcription regulation</keyword>
<dbReference type="PANTHER" id="PTHR30204:SF69">
    <property type="entry name" value="MERR-FAMILY TRANSCRIPTIONAL REGULATOR"/>
    <property type="match status" value="1"/>
</dbReference>
<keyword evidence="3" id="KW-0238">DNA-binding</keyword>
<reference evidence="7 8" key="1">
    <citation type="submission" date="2021-01" db="EMBL/GenBank/DDBJ databases">
        <title>Whole genome shotgun sequence of Microbispora corallina NBRC 16416.</title>
        <authorList>
            <person name="Komaki H."/>
            <person name="Tamura T."/>
        </authorList>
    </citation>
    <scope>NUCLEOTIDE SEQUENCE [LARGE SCALE GENOMIC DNA]</scope>
    <source>
        <strain evidence="7 8">NBRC 16416</strain>
    </source>
</reference>
<dbReference type="Proteomes" id="UP000603904">
    <property type="component" value="Unassembled WGS sequence"/>
</dbReference>
<name>A0ABQ4FXM5_9ACTN</name>
<evidence type="ECO:0000256" key="3">
    <source>
        <dbReference type="ARBA" id="ARBA00023125"/>
    </source>
</evidence>
<dbReference type="InterPro" id="IPR009061">
    <property type="entry name" value="DNA-bd_dom_put_sf"/>
</dbReference>
<gene>
    <name evidence="7" type="ORF">Mco01_24980</name>
</gene>
<dbReference type="Gene3D" id="1.10.1660.10">
    <property type="match status" value="1"/>
</dbReference>
<dbReference type="InterPro" id="IPR047057">
    <property type="entry name" value="MerR_fam"/>
</dbReference>
<comment type="caution">
    <text evidence="7">The sequence shown here is derived from an EMBL/GenBank/DDBJ whole genome shotgun (WGS) entry which is preliminary data.</text>
</comment>
<dbReference type="Pfam" id="PF13411">
    <property type="entry name" value="MerR_1"/>
    <property type="match status" value="1"/>
</dbReference>
<keyword evidence="8" id="KW-1185">Reference proteome</keyword>
<accession>A0ABQ4FXM5</accession>
<keyword evidence="4" id="KW-0804">Transcription</keyword>
<dbReference type="EMBL" id="BOOC01000009">
    <property type="protein sequence ID" value="GIH39498.1"/>
    <property type="molecule type" value="Genomic_DNA"/>
</dbReference>
<dbReference type="SMART" id="SM00422">
    <property type="entry name" value="HTH_MERR"/>
    <property type="match status" value="1"/>
</dbReference>
<feature type="domain" description="HTH merR-type" evidence="6">
    <location>
        <begin position="1"/>
        <end position="68"/>
    </location>
</feature>
<evidence type="ECO:0000313" key="7">
    <source>
        <dbReference type="EMBL" id="GIH39498.1"/>
    </source>
</evidence>
<evidence type="ECO:0000256" key="4">
    <source>
        <dbReference type="ARBA" id="ARBA00023163"/>
    </source>
</evidence>
<dbReference type="PROSITE" id="PS50937">
    <property type="entry name" value="HTH_MERR_2"/>
    <property type="match status" value="1"/>
</dbReference>
<protein>
    <submittedName>
        <fullName evidence="7">MerR family transcriptional regulator</fullName>
    </submittedName>
</protein>
<evidence type="ECO:0000256" key="2">
    <source>
        <dbReference type="ARBA" id="ARBA00023015"/>
    </source>
</evidence>
<keyword evidence="1" id="KW-0678">Repressor</keyword>
<organism evidence="7 8">
    <name type="scientific">Microbispora corallina</name>
    <dbReference type="NCBI Taxonomy" id="83302"/>
    <lineage>
        <taxon>Bacteria</taxon>
        <taxon>Bacillati</taxon>
        <taxon>Actinomycetota</taxon>
        <taxon>Actinomycetes</taxon>
        <taxon>Streptosporangiales</taxon>
        <taxon>Streptosporangiaceae</taxon>
        <taxon>Microbispora</taxon>
    </lineage>
</organism>
<feature type="region of interest" description="Disordered" evidence="5">
    <location>
        <begin position="126"/>
        <end position="149"/>
    </location>
</feature>
<dbReference type="RefSeq" id="WP_204057031.1">
    <property type="nucleotide sequence ID" value="NZ_BAAAGP010000004.1"/>
</dbReference>
<dbReference type="PRINTS" id="PR00040">
    <property type="entry name" value="HTHMERR"/>
</dbReference>
<dbReference type="InterPro" id="IPR000551">
    <property type="entry name" value="MerR-type_HTH_dom"/>
</dbReference>
<evidence type="ECO:0000259" key="6">
    <source>
        <dbReference type="PROSITE" id="PS50937"/>
    </source>
</evidence>
<evidence type="ECO:0000256" key="5">
    <source>
        <dbReference type="SAM" id="MobiDB-lite"/>
    </source>
</evidence>
<proteinExistence type="predicted"/>